<proteinExistence type="predicted"/>
<protein>
    <submittedName>
        <fullName evidence="2">Uncharacterized protein</fullName>
    </submittedName>
</protein>
<keyword evidence="3" id="KW-1185">Reference proteome</keyword>
<evidence type="ECO:0000256" key="1">
    <source>
        <dbReference type="SAM" id="MobiDB-lite"/>
    </source>
</evidence>
<comment type="caution">
    <text evidence="2">The sequence shown here is derived from an EMBL/GenBank/DDBJ whole genome shotgun (WGS) entry which is preliminary data.</text>
</comment>
<evidence type="ECO:0000313" key="3">
    <source>
        <dbReference type="Proteomes" id="UP000193944"/>
    </source>
</evidence>
<accession>A0A1Y1WXP0</accession>
<sequence length="323" mass="38193">MLYPKNSRYHSSYHEPLFFEPSKDIADSRTQTYFHWYKGVGEGNEGGRRDNNNNIIQDKNFYPSRWPRITNNERNYSHEVFKFGNCTPLNNNTKKSINYLFSSSSSSSSPHIRDIERFTTANIDDYLRNEQKERKEIKQSYINSVKLNREKRERERWNKIVNQDNLAKERLEERRCHSRNNKPGKGFNIVNNQYMNDASGRELALIDSIEKQKISYIALKKYERINSYNPIKGIDIKRKLPVFKSNLELLNDYSENNNNNKSNNNNNNNGLIHNENSAAAVEPIYRLNIKNQSNAENQLENVLLSSNAELKRRRERITNYQKR</sequence>
<gene>
    <name evidence="2" type="ORF">BCR32DRAFT_295167</name>
</gene>
<reference evidence="2 3" key="2">
    <citation type="submission" date="2016-08" db="EMBL/GenBank/DDBJ databases">
        <title>Pervasive Adenine N6-methylation of Active Genes in Fungi.</title>
        <authorList>
            <consortium name="DOE Joint Genome Institute"/>
            <person name="Mondo S.J."/>
            <person name="Dannebaum R.O."/>
            <person name="Kuo R.C."/>
            <person name="Labutti K."/>
            <person name="Haridas S."/>
            <person name="Kuo A."/>
            <person name="Salamov A."/>
            <person name="Ahrendt S.R."/>
            <person name="Lipzen A."/>
            <person name="Sullivan W."/>
            <person name="Andreopoulos W.B."/>
            <person name="Clum A."/>
            <person name="Lindquist E."/>
            <person name="Daum C."/>
            <person name="Ramamoorthy G.K."/>
            <person name="Gryganskyi A."/>
            <person name="Culley D."/>
            <person name="Magnuson J.K."/>
            <person name="James T.Y."/>
            <person name="O'Malley M.A."/>
            <person name="Stajich J.E."/>
            <person name="Spatafora J.W."/>
            <person name="Visel A."/>
            <person name="Grigoriev I.V."/>
        </authorList>
    </citation>
    <scope>NUCLEOTIDE SEQUENCE [LARGE SCALE GENOMIC DNA]</scope>
    <source>
        <strain evidence="2 3">S4</strain>
    </source>
</reference>
<dbReference type="Proteomes" id="UP000193944">
    <property type="component" value="Unassembled WGS sequence"/>
</dbReference>
<feature type="region of interest" description="Disordered" evidence="1">
    <location>
        <begin position="254"/>
        <end position="273"/>
    </location>
</feature>
<dbReference type="AlphaFoldDB" id="A0A1Y1WXP0"/>
<dbReference type="OrthoDB" id="2144585at2759"/>
<organism evidence="2 3">
    <name type="scientific">Anaeromyces robustus</name>
    <dbReference type="NCBI Taxonomy" id="1754192"/>
    <lineage>
        <taxon>Eukaryota</taxon>
        <taxon>Fungi</taxon>
        <taxon>Fungi incertae sedis</taxon>
        <taxon>Chytridiomycota</taxon>
        <taxon>Chytridiomycota incertae sedis</taxon>
        <taxon>Neocallimastigomycetes</taxon>
        <taxon>Neocallimastigales</taxon>
        <taxon>Neocallimastigaceae</taxon>
        <taxon>Anaeromyces</taxon>
    </lineage>
</organism>
<evidence type="ECO:0000313" key="2">
    <source>
        <dbReference type="EMBL" id="ORX78212.1"/>
    </source>
</evidence>
<reference evidence="2 3" key="1">
    <citation type="submission" date="2016-08" db="EMBL/GenBank/DDBJ databases">
        <title>A Parts List for Fungal Cellulosomes Revealed by Comparative Genomics.</title>
        <authorList>
            <consortium name="DOE Joint Genome Institute"/>
            <person name="Haitjema C.H."/>
            <person name="Gilmore S.P."/>
            <person name="Henske J.K."/>
            <person name="Solomon K.V."/>
            <person name="De Groot R."/>
            <person name="Kuo A."/>
            <person name="Mondo S.J."/>
            <person name="Salamov A.A."/>
            <person name="Labutti K."/>
            <person name="Zhao Z."/>
            <person name="Chiniquy J."/>
            <person name="Barry K."/>
            <person name="Brewer H.M."/>
            <person name="Purvine S.O."/>
            <person name="Wright A.T."/>
            <person name="Boxma B."/>
            <person name="Van Alen T."/>
            <person name="Hackstein J.H."/>
            <person name="Baker S.E."/>
            <person name="Grigoriev I.V."/>
            <person name="O'Malley M.A."/>
        </authorList>
    </citation>
    <scope>NUCLEOTIDE SEQUENCE [LARGE SCALE GENOMIC DNA]</scope>
    <source>
        <strain evidence="2 3">S4</strain>
    </source>
</reference>
<name>A0A1Y1WXP0_9FUNG</name>
<dbReference type="EMBL" id="MCFG01000218">
    <property type="protein sequence ID" value="ORX78212.1"/>
    <property type="molecule type" value="Genomic_DNA"/>
</dbReference>